<keyword evidence="1" id="KW-0614">Plasmid</keyword>
<accession>A0A2Z4YN75</accession>
<evidence type="ECO:0000313" key="2">
    <source>
        <dbReference type="Proteomes" id="UP000251166"/>
    </source>
</evidence>
<dbReference type="AlphaFoldDB" id="A0A2Z4YN75"/>
<proteinExistence type="predicted"/>
<geneLocation type="plasmid" evidence="1 2">
    <name>unnamed1</name>
</geneLocation>
<dbReference type="EMBL" id="CP030761">
    <property type="protein sequence ID" value="AXA42701.1"/>
    <property type="molecule type" value="Genomic_DNA"/>
</dbReference>
<gene>
    <name evidence="1" type="ORF">DLJ82_5140</name>
</gene>
<dbReference type="RefSeq" id="WP_112907148.1">
    <property type="nucleotide sequence ID" value="NZ_CP030761.1"/>
</dbReference>
<dbReference type="Proteomes" id="UP000251166">
    <property type="component" value="Plasmid unnamed1"/>
</dbReference>
<name>A0A2Z4YN75_RHILE</name>
<sequence>MLDIIIRSALDVVGRTERLVEAMRRLLQSDDLDEVEVYELDYEIERLGDVVFNVDEAVRSLARTVECWPQTVFAHEIRKTLH</sequence>
<evidence type="ECO:0000313" key="1">
    <source>
        <dbReference type="EMBL" id="AXA42701.1"/>
    </source>
</evidence>
<organism evidence="1 2">
    <name type="scientific">Rhizobium leguminosarum</name>
    <dbReference type="NCBI Taxonomy" id="384"/>
    <lineage>
        <taxon>Bacteria</taxon>
        <taxon>Pseudomonadati</taxon>
        <taxon>Pseudomonadota</taxon>
        <taxon>Alphaproteobacteria</taxon>
        <taxon>Hyphomicrobiales</taxon>
        <taxon>Rhizobiaceae</taxon>
        <taxon>Rhizobium/Agrobacterium group</taxon>
        <taxon>Rhizobium</taxon>
    </lineage>
</organism>
<protein>
    <submittedName>
        <fullName evidence="1">Uncharacterized protein</fullName>
    </submittedName>
</protein>
<reference evidence="1 2" key="1">
    <citation type="submission" date="2018-07" db="EMBL/GenBank/DDBJ databases">
        <title>Rhizobium leguminosarum strain:ATCC 14479 Genome sequencing and assembly.</title>
        <authorList>
            <person name="Chakraborty R."/>
        </authorList>
    </citation>
    <scope>NUCLEOTIDE SEQUENCE [LARGE SCALE GENOMIC DNA]</scope>
    <source>
        <strain evidence="1 2">ATCC 14479</strain>
        <plasmid evidence="2">Plasmid unnamed1</plasmid>
    </source>
</reference>